<evidence type="ECO:0000313" key="1">
    <source>
        <dbReference type="EMBL" id="WNQ13645.1"/>
    </source>
</evidence>
<accession>A0AA96RFP3</accession>
<gene>
    <name evidence="1" type="ORF">MJA45_11695</name>
</gene>
<sequence>MIIENAGLKGLKSDLAHLDEVTEKLGFFRGQWESYRATYDYKMTDKNGTDEYYLRINSRVESGKLENPYSILVLTETYIGKTSFPHGLDYDAPIPPSILKEAQDKIAKLKQLLAE</sequence>
<organism evidence="1 2">
    <name type="scientific">Paenibacillus aurantius</name>
    <dbReference type="NCBI Taxonomy" id="2918900"/>
    <lineage>
        <taxon>Bacteria</taxon>
        <taxon>Bacillati</taxon>
        <taxon>Bacillota</taxon>
        <taxon>Bacilli</taxon>
        <taxon>Bacillales</taxon>
        <taxon>Paenibacillaceae</taxon>
        <taxon>Paenibacillus</taxon>
    </lineage>
</organism>
<dbReference type="SUPFAM" id="SSF160755">
    <property type="entry name" value="YugN-like"/>
    <property type="match status" value="1"/>
</dbReference>
<dbReference type="Pfam" id="PF08868">
    <property type="entry name" value="YugN"/>
    <property type="match status" value="1"/>
</dbReference>
<dbReference type="AlphaFoldDB" id="A0AA96RFP3"/>
<dbReference type="InterPro" id="IPR014967">
    <property type="entry name" value="Uncharacterised_YugN-like"/>
</dbReference>
<dbReference type="RefSeq" id="WP_315607428.1">
    <property type="nucleotide sequence ID" value="NZ_CP130318.1"/>
</dbReference>
<dbReference type="InterPro" id="IPR036491">
    <property type="entry name" value="YugN-like_sf"/>
</dbReference>
<reference evidence="1 2" key="1">
    <citation type="submission" date="2022-02" db="EMBL/GenBank/DDBJ databases">
        <title>Paenibacillus sp. MBLB1776 Whole Genome Shotgun Sequencing.</title>
        <authorList>
            <person name="Hwang C.Y."/>
            <person name="Cho E.-S."/>
            <person name="Seo M.-J."/>
        </authorList>
    </citation>
    <scope>NUCLEOTIDE SEQUENCE [LARGE SCALE GENOMIC DNA]</scope>
    <source>
        <strain evidence="1 2">MBLB1776</strain>
    </source>
</reference>
<dbReference type="Gene3D" id="3.30.310.100">
    <property type="entry name" value="YugN-like"/>
    <property type="match status" value="1"/>
</dbReference>
<evidence type="ECO:0000313" key="2">
    <source>
        <dbReference type="Proteomes" id="UP001305702"/>
    </source>
</evidence>
<name>A0AA96RFP3_9BACL</name>
<dbReference type="EMBL" id="CP130318">
    <property type="protein sequence ID" value="WNQ13645.1"/>
    <property type="molecule type" value="Genomic_DNA"/>
</dbReference>
<dbReference type="Proteomes" id="UP001305702">
    <property type="component" value="Chromosome"/>
</dbReference>
<proteinExistence type="predicted"/>
<dbReference type="KEGG" id="paun:MJA45_11695"/>
<keyword evidence="2" id="KW-1185">Reference proteome</keyword>
<protein>
    <submittedName>
        <fullName evidence="1">YugN family protein</fullName>
    </submittedName>
</protein>